<keyword evidence="4 5" id="KW-0472">Membrane</keyword>
<dbReference type="Pfam" id="PF13520">
    <property type="entry name" value="AA_permease_2"/>
    <property type="match status" value="1"/>
</dbReference>
<keyword evidence="3 5" id="KW-1133">Transmembrane helix</keyword>
<feature type="transmembrane region" description="Helical" evidence="5">
    <location>
        <begin position="187"/>
        <end position="207"/>
    </location>
</feature>
<proteinExistence type="predicted"/>
<organism evidence="6 7">
    <name type="scientific">Crassostrea virginica</name>
    <name type="common">Eastern oyster</name>
    <dbReference type="NCBI Taxonomy" id="6565"/>
    <lineage>
        <taxon>Eukaryota</taxon>
        <taxon>Metazoa</taxon>
        <taxon>Spiralia</taxon>
        <taxon>Lophotrochozoa</taxon>
        <taxon>Mollusca</taxon>
        <taxon>Bivalvia</taxon>
        <taxon>Autobranchia</taxon>
        <taxon>Pteriomorphia</taxon>
        <taxon>Ostreida</taxon>
        <taxon>Ostreoidea</taxon>
        <taxon>Ostreidae</taxon>
        <taxon>Crassostrea</taxon>
    </lineage>
</organism>
<feature type="transmembrane region" description="Helical" evidence="5">
    <location>
        <begin position="62"/>
        <end position="88"/>
    </location>
</feature>
<accession>A0A8B8ETF2</accession>
<keyword evidence="6" id="KW-1185">Reference proteome</keyword>
<dbReference type="Proteomes" id="UP000694844">
    <property type="component" value="Chromosome 5"/>
</dbReference>
<feature type="transmembrane region" description="Helical" evidence="5">
    <location>
        <begin position="415"/>
        <end position="434"/>
    </location>
</feature>
<evidence type="ECO:0000256" key="5">
    <source>
        <dbReference type="SAM" id="Phobius"/>
    </source>
</evidence>
<evidence type="ECO:0000256" key="4">
    <source>
        <dbReference type="ARBA" id="ARBA00023136"/>
    </source>
</evidence>
<feature type="transmembrane region" description="Helical" evidence="5">
    <location>
        <begin position="260"/>
        <end position="283"/>
    </location>
</feature>
<evidence type="ECO:0000313" key="7">
    <source>
        <dbReference type="RefSeq" id="XP_022343202.1"/>
    </source>
</evidence>
<feature type="transmembrane region" description="Helical" evidence="5">
    <location>
        <begin position="309"/>
        <end position="335"/>
    </location>
</feature>
<sequence length="494" mass="53259">MDLLEKNIIKLCILVRTRTMEGGVTQEMEVHVPRRLGLPSGVSFIVGSIIGSGIFISPKGVLLGTGSVGLCLVAWGVSAVISFCGALVMAELGLLLPKSGGPYIYLLKAFGNFPAFMVVWVHAVVIIPASLLVKSLTVAEYISRAAMDDCQQTQGWTKIMAALVIISATIVNVLSVQLAARTQILFTVIKVGGLLVIIGGGIYQLFIGHTGILDTGFEGSSTAIGGYAAALYSGLWAFDGWGNLNFVVEELKNPRRNLPLSIGLSMLLVVVVYMLVNVSYFTLLTKDEFLSSWAVGETWAEKILGEASLFIPIIVACSVFGAACNGAFLGSRVLFAAARDHNFPEVLCYLNVNSLLPTPSVILTALLAFLFLSLPGNVGSIINMTGFISWATYGLVMVAHIVFKFRSDTKDIPRLIRVPIAVSLVVLVLCLYLVVAPFLDGLHTEYAFAFSVLALGALLYFPFIYFRFSLPGSGFVYQLLQLFLEVAPPQHIKE</sequence>
<dbReference type="RefSeq" id="XP_022343202.1">
    <property type="nucleotide sequence ID" value="XM_022487494.1"/>
</dbReference>
<evidence type="ECO:0000256" key="3">
    <source>
        <dbReference type="ARBA" id="ARBA00022989"/>
    </source>
</evidence>
<feature type="transmembrane region" description="Helical" evidence="5">
    <location>
        <begin position="380"/>
        <end position="403"/>
    </location>
</feature>
<dbReference type="PIRSF" id="PIRSF006060">
    <property type="entry name" value="AA_transporter"/>
    <property type="match status" value="1"/>
</dbReference>
<feature type="transmembrane region" description="Helical" evidence="5">
    <location>
        <begin position="109"/>
        <end position="133"/>
    </location>
</feature>
<evidence type="ECO:0000313" key="6">
    <source>
        <dbReference type="Proteomes" id="UP000694844"/>
    </source>
</evidence>
<feature type="transmembrane region" description="Helical" evidence="5">
    <location>
        <begin position="227"/>
        <end position="248"/>
    </location>
</feature>
<dbReference type="GO" id="GO:0015179">
    <property type="term" value="F:L-amino acid transmembrane transporter activity"/>
    <property type="evidence" value="ECO:0007669"/>
    <property type="project" value="TreeGrafter"/>
</dbReference>
<reference evidence="7" key="1">
    <citation type="submission" date="2025-08" db="UniProtKB">
        <authorList>
            <consortium name="RefSeq"/>
        </authorList>
    </citation>
    <scope>IDENTIFICATION</scope>
    <source>
        <tissue evidence="7">Whole sample</tissue>
    </source>
</reference>
<protein>
    <submittedName>
        <fullName evidence="7">B(0,+)-type amino acid transporter 1-like isoform X1</fullName>
    </submittedName>
</protein>
<dbReference type="Gene3D" id="1.20.1740.10">
    <property type="entry name" value="Amino acid/polyamine transporter I"/>
    <property type="match status" value="1"/>
</dbReference>
<feature type="transmembrane region" description="Helical" evidence="5">
    <location>
        <begin position="347"/>
        <end position="374"/>
    </location>
</feature>
<dbReference type="KEGG" id="cvn:111136556"/>
<dbReference type="InterPro" id="IPR002293">
    <property type="entry name" value="AA/rel_permease1"/>
</dbReference>
<name>A0A8B8ETF2_CRAVI</name>
<dbReference type="GO" id="GO:0016020">
    <property type="term" value="C:membrane"/>
    <property type="evidence" value="ECO:0007669"/>
    <property type="project" value="UniProtKB-SubCell"/>
</dbReference>
<dbReference type="OrthoDB" id="6108999at2759"/>
<feature type="transmembrane region" description="Helical" evidence="5">
    <location>
        <begin position="446"/>
        <end position="466"/>
    </location>
</feature>
<dbReference type="PANTHER" id="PTHR11785:SF512">
    <property type="entry name" value="SOBREMESA, ISOFORM B"/>
    <property type="match status" value="1"/>
</dbReference>
<dbReference type="AlphaFoldDB" id="A0A8B8ETF2"/>
<dbReference type="GeneID" id="111136556"/>
<dbReference type="InterPro" id="IPR050598">
    <property type="entry name" value="AminoAcid_Transporter"/>
</dbReference>
<keyword evidence="2 5" id="KW-0812">Transmembrane</keyword>
<feature type="transmembrane region" description="Helical" evidence="5">
    <location>
        <begin position="36"/>
        <end position="56"/>
    </location>
</feature>
<evidence type="ECO:0000256" key="1">
    <source>
        <dbReference type="ARBA" id="ARBA00004141"/>
    </source>
</evidence>
<evidence type="ECO:0000256" key="2">
    <source>
        <dbReference type="ARBA" id="ARBA00022692"/>
    </source>
</evidence>
<comment type="subcellular location">
    <subcellularLocation>
        <location evidence="1">Membrane</location>
        <topology evidence="1">Multi-pass membrane protein</topology>
    </subcellularLocation>
</comment>
<gene>
    <name evidence="7" type="primary">LOC111136556</name>
</gene>
<feature type="transmembrane region" description="Helical" evidence="5">
    <location>
        <begin position="159"/>
        <end position="180"/>
    </location>
</feature>
<dbReference type="PANTHER" id="PTHR11785">
    <property type="entry name" value="AMINO ACID TRANSPORTER"/>
    <property type="match status" value="1"/>
</dbReference>